<feature type="compositionally biased region" description="Basic and acidic residues" evidence="1">
    <location>
        <begin position="73"/>
        <end position="85"/>
    </location>
</feature>
<name>A0A1Y2D8C4_9FUNG</name>
<sequence>MQSPNDILSNHSKKQKNDIDIKKDDNNYKRTIEQDNIPSSNIDEKIWGGSSSVSEVSMSDYSNTSDISSDEDDLRKNNEKKKMENKSINSKIIKKKKKYKRTSSLSEDSSDSESEISSKKKTLHKEKIKNLKSDSLDLSKKKKYIVNSNAYELHKKKLSKSNYTDDSDDMTLNEFEVPKRRGRPRKKKSEKDKIKSQYNQTYSSYASSDDDMSSIHFNNTHRKQNSNISEIHQMATLNRSRQKKKHEKEKMLILGSDKRRKQIPLSQINVPDRSGQTPIYKFAKKRGY</sequence>
<accession>A0A1Y2D8C4</accession>
<protein>
    <submittedName>
        <fullName evidence="2">Uncharacterized protein</fullName>
    </submittedName>
</protein>
<feature type="compositionally biased region" description="Polar residues" evidence="1">
    <location>
        <begin position="1"/>
        <end position="10"/>
    </location>
</feature>
<evidence type="ECO:0000313" key="3">
    <source>
        <dbReference type="Proteomes" id="UP000193920"/>
    </source>
</evidence>
<feature type="compositionally biased region" description="Basic and acidic residues" evidence="1">
    <location>
        <begin position="15"/>
        <end position="33"/>
    </location>
</feature>
<feature type="region of interest" description="Disordered" evidence="1">
    <location>
        <begin position="1"/>
        <end position="134"/>
    </location>
</feature>
<evidence type="ECO:0000313" key="2">
    <source>
        <dbReference type="EMBL" id="ORY55424.1"/>
    </source>
</evidence>
<evidence type="ECO:0000256" key="1">
    <source>
        <dbReference type="SAM" id="MobiDB-lite"/>
    </source>
</evidence>
<proteinExistence type="predicted"/>
<keyword evidence="3" id="KW-1185">Reference proteome</keyword>
<dbReference type="AlphaFoldDB" id="A0A1Y2D8C4"/>
<feature type="compositionally biased region" description="Polar residues" evidence="1">
    <location>
        <begin position="225"/>
        <end position="239"/>
    </location>
</feature>
<feature type="compositionally biased region" description="Basic residues" evidence="1">
    <location>
        <begin position="92"/>
        <end position="101"/>
    </location>
</feature>
<reference evidence="2 3" key="1">
    <citation type="submission" date="2016-08" db="EMBL/GenBank/DDBJ databases">
        <title>A Parts List for Fungal Cellulosomes Revealed by Comparative Genomics.</title>
        <authorList>
            <consortium name="DOE Joint Genome Institute"/>
            <person name="Haitjema C.H."/>
            <person name="Gilmore S.P."/>
            <person name="Henske J.K."/>
            <person name="Solomon K.V."/>
            <person name="De Groot R."/>
            <person name="Kuo A."/>
            <person name="Mondo S.J."/>
            <person name="Salamov A.A."/>
            <person name="Labutti K."/>
            <person name="Zhao Z."/>
            <person name="Chiniquy J."/>
            <person name="Barry K."/>
            <person name="Brewer H.M."/>
            <person name="Purvine S.O."/>
            <person name="Wright A.T."/>
            <person name="Boxma B."/>
            <person name="Van Alen T."/>
            <person name="Hackstein J.H."/>
            <person name="Baker S.E."/>
            <person name="Grigoriev I.V."/>
            <person name="O'Malley M.A."/>
        </authorList>
    </citation>
    <scope>NUCLEOTIDE SEQUENCE [LARGE SCALE GENOMIC DNA]</scope>
    <source>
        <strain evidence="2 3">G1</strain>
    </source>
</reference>
<organism evidence="2 3">
    <name type="scientific">Neocallimastix californiae</name>
    <dbReference type="NCBI Taxonomy" id="1754190"/>
    <lineage>
        <taxon>Eukaryota</taxon>
        <taxon>Fungi</taxon>
        <taxon>Fungi incertae sedis</taxon>
        <taxon>Chytridiomycota</taxon>
        <taxon>Chytridiomycota incertae sedis</taxon>
        <taxon>Neocallimastigomycetes</taxon>
        <taxon>Neocallimastigales</taxon>
        <taxon>Neocallimastigaceae</taxon>
        <taxon>Neocallimastix</taxon>
    </lineage>
</organism>
<feature type="compositionally biased region" description="Low complexity" evidence="1">
    <location>
        <begin position="50"/>
        <end position="62"/>
    </location>
</feature>
<dbReference type="EMBL" id="MCOG01000078">
    <property type="protein sequence ID" value="ORY55424.1"/>
    <property type="molecule type" value="Genomic_DNA"/>
</dbReference>
<comment type="caution">
    <text evidence="2">The sequence shown here is derived from an EMBL/GenBank/DDBJ whole genome shotgun (WGS) entry which is preliminary data.</text>
</comment>
<dbReference type="Proteomes" id="UP000193920">
    <property type="component" value="Unassembled WGS sequence"/>
</dbReference>
<gene>
    <name evidence="2" type="ORF">LY90DRAFT_266536</name>
</gene>
<feature type="region of interest" description="Disordered" evidence="1">
    <location>
        <begin position="149"/>
        <end position="263"/>
    </location>
</feature>